<dbReference type="PROSITE" id="PS51787">
    <property type="entry name" value="LON_N"/>
    <property type="match status" value="1"/>
</dbReference>
<feature type="compositionally biased region" description="Polar residues" evidence="1">
    <location>
        <begin position="318"/>
        <end position="327"/>
    </location>
</feature>
<dbReference type="InterPro" id="IPR015947">
    <property type="entry name" value="PUA-like_sf"/>
</dbReference>
<evidence type="ECO:0000313" key="4">
    <source>
        <dbReference type="Proteomes" id="UP000710432"/>
    </source>
</evidence>
<dbReference type="InterPro" id="IPR003111">
    <property type="entry name" value="Lon_prtase_N"/>
</dbReference>
<dbReference type="InterPro" id="IPR046336">
    <property type="entry name" value="Lon_prtase_N_sf"/>
</dbReference>
<dbReference type="Gene3D" id="2.30.130.40">
    <property type="entry name" value="LON domain-like"/>
    <property type="match status" value="1"/>
</dbReference>
<dbReference type="SUPFAM" id="SSF88697">
    <property type="entry name" value="PUA domain-like"/>
    <property type="match status" value="1"/>
</dbReference>
<proteinExistence type="predicted"/>
<dbReference type="SMART" id="SM00028">
    <property type="entry name" value="TPR"/>
    <property type="match status" value="3"/>
</dbReference>
<dbReference type="Pfam" id="PF02190">
    <property type="entry name" value="LON_substr_bdg"/>
    <property type="match status" value="1"/>
</dbReference>
<dbReference type="GO" id="GO:0061630">
    <property type="term" value="F:ubiquitin protein ligase activity"/>
    <property type="evidence" value="ECO:0007669"/>
    <property type="project" value="TreeGrafter"/>
</dbReference>
<accession>A0A8J6KNC6</accession>
<sequence length="859" mass="95577">MSPEPAPQPPEPQGVRCSLEEQELSAESLMEEAEAALIKEYQAAAELLRSMLARMAQPDRALCVHLGETLSRAGLFPDAIGAFRGAALLGPLKPVELDELARGLARSLGLHKKWLPEVARSGCAAGSSGPVAPRDLLGCPRCGRLLYKPVTLASGLTVCKRCVKMVPGRPQARRVNVMLSGLLERCFPAYCRLRRMACQARGLQRQQQPEAALLRCQQALDIAPDDSSLLLLRAEIYLTTKNYEQAMQDADTVCQREPLLTKGHRIKAQILSGLGRSKEGLKEFIYSIALNPGCKSARKETQKVICEVLFSASESEHQNSTASTQSGPEAHCDGQMNPQCPVEEGGNANTGSPENPSERSDAVKKEINSSVLYFIMGQNREEDKKALESVFPAASSSTLKRQLPSDTGDGCDGNTPEKVPKKVCNTSLLLALYPLSHEGWVKRQNLCIMYVDENVTVIHIARCADQKSHNGTKNPGTSWTFTKYKPLEDKNFKCPVFIVLQGSTRHPNSKCPATPFSHVQNKSQLSADHCPVGIIAIWYQLIYLLLQLLATRNFHVTVLVEELILRYLPDELSDRKRIHDEEMLELSDLTRDVPIFVCAMTFPTVSCPLHVFEPSYRLMIRRCMETGTKRFGMCLSSENAGISEFGCMLEIKDIRTFPDGSSIVDAVGISRFRVLSHRHRDGYNTADIEYLEDEKVEGQEYEELTALHESVYQEVVSWLASLQDPMKTKILNLFGSMPDREPEAQVEGQEYEELTALHESVYQEVVSWLASLQDPMKTKILNLFGSMPDREPEAQSTAIGPAWSWWILAVLPLERKAQVAILGMPSLKERLLAIRRILAIITQKMNSRQEMANNAQGDN</sequence>
<protein>
    <submittedName>
        <fullName evidence="3">LON peptidase N-terminal domain and RING finger protein 2</fullName>
    </submittedName>
</protein>
<evidence type="ECO:0000256" key="1">
    <source>
        <dbReference type="SAM" id="MobiDB-lite"/>
    </source>
</evidence>
<dbReference type="EMBL" id="JAATJU010025300">
    <property type="protein sequence ID" value="KAH0504008.1"/>
    <property type="molecule type" value="Genomic_DNA"/>
</dbReference>
<dbReference type="SUPFAM" id="SSF48452">
    <property type="entry name" value="TPR-like"/>
    <property type="match status" value="1"/>
</dbReference>
<organism evidence="3 4">
    <name type="scientific">Microtus ochrogaster</name>
    <name type="common">Prairie vole</name>
    <dbReference type="NCBI Taxonomy" id="79684"/>
    <lineage>
        <taxon>Eukaryota</taxon>
        <taxon>Metazoa</taxon>
        <taxon>Chordata</taxon>
        <taxon>Craniata</taxon>
        <taxon>Vertebrata</taxon>
        <taxon>Euteleostomi</taxon>
        <taxon>Mammalia</taxon>
        <taxon>Eutheria</taxon>
        <taxon>Euarchontoglires</taxon>
        <taxon>Glires</taxon>
        <taxon>Rodentia</taxon>
        <taxon>Myomorpha</taxon>
        <taxon>Muroidea</taxon>
        <taxon>Cricetidae</taxon>
        <taxon>Arvicolinae</taxon>
        <taxon>Microtus</taxon>
    </lineage>
</organism>
<dbReference type="Gene3D" id="1.25.40.10">
    <property type="entry name" value="Tetratricopeptide repeat domain"/>
    <property type="match status" value="1"/>
</dbReference>
<feature type="region of interest" description="Disordered" evidence="1">
    <location>
        <begin position="316"/>
        <end position="362"/>
    </location>
</feature>
<evidence type="ECO:0000313" key="3">
    <source>
        <dbReference type="EMBL" id="KAH0504008.1"/>
    </source>
</evidence>
<evidence type="ECO:0000259" key="2">
    <source>
        <dbReference type="PROSITE" id="PS51787"/>
    </source>
</evidence>
<reference evidence="3" key="1">
    <citation type="submission" date="2020-03" db="EMBL/GenBank/DDBJ databases">
        <title>Studies in the Genomics of Life Span.</title>
        <authorList>
            <person name="Glass D."/>
        </authorList>
    </citation>
    <scope>NUCLEOTIDE SEQUENCE</scope>
    <source>
        <strain evidence="3">LTLLF</strain>
        <tissue evidence="3">Muscle</tissue>
    </source>
</reference>
<name>A0A8J6KNC6_MICOH</name>
<dbReference type="Pfam" id="PF14559">
    <property type="entry name" value="TPR_19"/>
    <property type="match status" value="1"/>
</dbReference>
<dbReference type="PANTHER" id="PTHR23327:SF5">
    <property type="entry name" value="LON PEPTIDASE N-TERMINAL DOMAIN AND RING FINGER PROTEIN 2"/>
    <property type="match status" value="1"/>
</dbReference>
<feature type="domain" description="Lon N-terminal" evidence="2">
    <location>
        <begin position="583"/>
        <end position="842"/>
    </location>
</feature>
<dbReference type="InterPro" id="IPR019734">
    <property type="entry name" value="TPR_rpt"/>
</dbReference>
<gene>
    <name evidence="3" type="ORF">LTLLF_184270</name>
</gene>
<dbReference type="AlphaFoldDB" id="A0A8J6KNC6"/>
<dbReference type="InterPro" id="IPR011990">
    <property type="entry name" value="TPR-like_helical_dom_sf"/>
</dbReference>
<dbReference type="Proteomes" id="UP000710432">
    <property type="component" value="Unassembled WGS sequence"/>
</dbReference>
<comment type="caution">
    <text evidence="3">The sequence shown here is derived from an EMBL/GenBank/DDBJ whole genome shotgun (WGS) entry which is preliminary data.</text>
</comment>
<dbReference type="PANTHER" id="PTHR23327">
    <property type="entry name" value="RING FINGER PROTEIN 127"/>
    <property type="match status" value="1"/>
</dbReference>
<dbReference type="SMART" id="SM00464">
    <property type="entry name" value="LON"/>
    <property type="match status" value="1"/>
</dbReference>